<accession>A0ABN8LAI4</accession>
<evidence type="ECO:0000313" key="5">
    <source>
        <dbReference type="EMBL" id="CAH2988805.1"/>
    </source>
</evidence>
<proteinExistence type="predicted"/>
<keyword evidence="1 3" id="KW-0193">Cuticle</keyword>
<keyword evidence="6" id="KW-1185">Reference proteome</keyword>
<dbReference type="PROSITE" id="PS51155">
    <property type="entry name" value="CHIT_BIND_RR_2"/>
    <property type="match status" value="1"/>
</dbReference>
<gene>
    <name evidence="5" type="ORF">CHILSU_LOCUS8230</name>
</gene>
<dbReference type="Proteomes" id="UP001153292">
    <property type="component" value="Chromosome 3"/>
</dbReference>
<evidence type="ECO:0000256" key="2">
    <source>
        <dbReference type="ARBA" id="ARBA00022729"/>
    </source>
</evidence>
<dbReference type="InterPro" id="IPR000618">
    <property type="entry name" value="Insect_cuticle"/>
</dbReference>
<reference evidence="5" key="1">
    <citation type="submission" date="2021-12" db="EMBL/GenBank/DDBJ databases">
        <authorList>
            <person name="King R."/>
        </authorList>
    </citation>
    <scope>NUCLEOTIDE SEQUENCE</scope>
</reference>
<organism evidence="5 6">
    <name type="scientific">Chilo suppressalis</name>
    <name type="common">Asiatic rice borer moth</name>
    <dbReference type="NCBI Taxonomy" id="168631"/>
    <lineage>
        <taxon>Eukaryota</taxon>
        <taxon>Metazoa</taxon>
        <taxon>Ecdysozoa</taxon>
        <taxon>Arthropoda</taxon>
        <taxon>Hexapoda</taxon>
        <taxon>Insecta</taxon>
        <taxon>Pterygota</taxon>
        <taxon>Neoptera</taxon>
        <taxon>Endopterygota</taxon>
        <taxon>Lepidoptera</taxon>
        <taxon>Glossata</taxon>
        <taxon>Ditrysia</taxon>
        <taxon>Pyraloidea</taxon>
        <taxon>Crambidae</taxon>
        <taxon>Crambinae</taxon>
        <taxon>Chilo</taxon>
    </lineage>
</organism>
<dbReference type="EMBL" id="OU963896">
    <property type="protein sequence ID" value="CAH2988805.1"/>
    <property type="molecule type" value="Genomic_DNA"/>
</dbReference>
<feature type="region of interest" description="Disordered" evidence="4">
    <location>
        <begin position="24"/>
        <end position="55"/>
    </location>
</feature>
<dbReference type="InterPro" id="IPR051217">
    <property type="entry name" value="Insect_Cuticle_Struc_Prot"/>
</dbReference>
<evidence type="ECO:0000313" key="6">
    <source>
        <dbReference type="Proteomes" id="UP001153292"/>
    </source>
</evidence>
<dbReference type="Pfam" id="PF00379">
    <property type="entry name" value="Chitin_bind_4"/>
    <property type="match status" value="1"/>
</dbReference>
<keyword evidence="2" id="KW-0732">Signal</keyword>
<name>A0ABN8LAI4_CHISP</name>
<evidence type="ECO:0000256" key="1">
    <source>
        <dbReference type="ARBA" id="ARBA00022460"/>
    </source>
</evidence>
<dbReference type="PROSITE" id="PS00233">
    <property type="entry name" value="CHIT_BIND_RR_1"/>
    <property type="match status" value="1"/>
</dbReference>
<feature type="compositionally biased region" description="Basic and acidic residues" evidence="4">
    <location>
        <begin position="24"/>
        <end position="46"/>
    </location>
</feature>
<dbReference type="PANTHER" id="PTHR12236">
    <property type="entry name" value="STRUCTURAL CONTITUENT OF CUTICLE"/>
    <property type="match status" value="1"/>
</dbReference>
<dbReference type="PANTHER" id="PTHR12236:SF75">
    <property type="entry name" value="CUTICULAR PROTEIN 62BB, ISOFORM A"/>
    <property type="match status" value="1"/>
</dbReference>
<evidence type="ECO:0000256" key="3">
    <source>
        <dbReference type="PROSITE-ProRule" id="PRU00497"/>
    </source>
</evidence>
<protein>
    <submittedName>
        <fullName evidence="5">Uncharacterized protein</fullName>
    </submittedName>
</protein>
<dbReference type="InterPro" id="IPR031311">
    <property type="entry name" value="CHIT_BIND_RR_consensus"/>
</dbReference>
<sequence length="106" mass="11748">MHQITRPIAPMKFLKYDVNFPSHKESPTMLHDKHSGDNKEQKEAHAGDAVQGSYSLLQPDGVQRIDEYTADKEHGFNAIVRYEGHPAFAPAKLAYTAPVAYSAPVA</sequence>
<evidence type="ECO:0000256" key="4">
    <source>
        <dbReference type="SAM" id="MobiDB-lite"/>
    </source>
</evidence>